<feature type="transmembrane region" description="Helical" evidence="1">
    <location>
        <begin position="45"/>
        <end position="64"/>
    </location>
</feature>
<gene>
    <name evidence="2" type="ORF">DN820_08285</name>
</gene>
<reference evidence="2 3" key="1">
    <citation type="journal article" date="2017" name="Eur. J. Clin. Microbiol. Infect. Dis.">
        <title>Uncommonly isolated clinical Pseudomonas: identification and phylogenetic assignation.</title>
        <authorList>
            <person name="Mulet M."/>
            <person name="Gomila M."/>
            <person name="Ramirez A."/>
            <person name="Cardew S."/>
            <person name="Moore E.R."/>
            <person name="Lalucat J."/>
            <person name="Garcia-Valdes E."/>
        </authorList>
    </citation>
    <scope>NUCLEOTIDE SEQUENCE [LARGE SCALE GENOMIC DNA]</scope>
    <source>
        <strain evidence="2 3">SD129</strain>
    </source>
</reference>
<keyword evidence="1" id="KW-1133">Transmembrane helix</keyword>
<dbReference type="RefSeq" id="WP_138411409.1">
    <property type="nucleotide sequence ID" value="NZ_QLAG01000008.1"/>
</dbReference>
<accession>A0A5R9QFQ0</accession>
<sequence length="279" mass="30154">MSASQARQRPLVRSLSNHKVPYMTDDMTHVAPPQSPAPLGRPRRTFGLAVSIPLLLAVATPFLYLHGKAYHEGYLGYFDLEPSMFPLDTAATLMTAVMAWAHAATAGITGLTALLAANLGLVLALFVLAVLLFGTFNYLVRRYRPALELSRRAQAGDAPASWWRELVRSALYLFLPGYALFALLLLVALIILLNVAPFVKVGAGQAARDLQGEFRRAPAVQVADMAGAVSEYRLIQCSTLFCALYARGTVMAVPVSAINAAVTDVGDKLASGQDRPRRE</sequence>
<dbReference type="AlphaFoldDB" id="A0A5R9QFQ0"/>
<organism evidence="2 3">
    <name type="scientific">Stutzerimonas nosocomialis</name>
    <dbReference type="NCBI Taxonomy" id="1056496"/>
    <lineage>
        <taxon>Bacteria</taxon>
        <taxon>Pseudomonadati</taxon>
        <taxon>Pseudomonadota</taxon>
        <taxon>Gammaproteobacteria</taxon>
        <taxon>Pseudomonadales</taxon>
        <taxon>Pseudomonadaceae</taxon>
        <taxon>Stutzerimonas</taxon>
    </lineage>
</organism>
<dbReference type="EMBL" id="QLAG01000008">
    <property type="protein sequence ID" value="TLX63999.1"/>
    <property type="molecule type" value="Genomic_DNA"/>
</dbReference>
<evidence type="ECO:0000313" key="2">
    <source>
        <dbReference type="EMBL" id="TLX63999.1"/>
    </source>
</evidence>
<name>A0A5R9QFQ0_9GAMM</name>
<evidence type="ECO:0000256" key="1">
    <source>
        <dbReference type="SAM" id="Phobius"/>
    </source>
</evidence>
<evidence type="ECO:0000313" key="3">
    <source>
        <dbReference type="Proteomes" id="UP000306753"/>
    </source>
</evidence>
<feature type="transmembrane region" description="Helical" evidence="1">
    <location>
        <begin position="115"/>
        <end position="140"/>
    </location>
</feature>
<dbReference type="Proteomes" id="UP000306753">
    <property type="component" value="Unassembled WGS sequence"/>
</dbReference>
<protein>
    <submittedName>
        <fullName evidence="2">Uncharacterized protein</fullName>
    </submittedName>
</protein>
<keyword evidence="1" id="KW-0812">Transmembrane</keyword>
<comment type="caution">
    <text evidence="2">The sequence shown here is derived from an EMBL/GenBank/DDBJ whole genome shotgun (WGS) entry which is preliminary data.</text>
</comment>
<keyword evidence="3" id="KW-1185">Reference proteome</keyword>
<feature type="transmembrane region" description="Helical" evidence="1">
    <location>
        <begin position="171"/>
        <end position="193"/>
    </location>
</feature>
<keyword evidence="1" id="KW-0472">Membrane</keyword>
<proteinExistence type="predicted"/>
<feature type="transmembrane region" description="Helical" evidence="1">
    <location>
        <begin position="84"/>
        <end position="103"/>
    </location>
</feature>